<evidence type="ECO:0000256" key="1">
    <source>
        <dbReference type="SAM" id="Coils"/>
    </source>
</evidence>
<dbReference type="OMA" id="CNNQIDI"/>
<evidence type="ECO:0000313" key="2">
    <source>
        <dbReference type="EMBL" id="CAD8056762.1"/>
    </source>
</evidence>
<dbReference type="Proteomes" id="UP000688137">
    <property type="component" value="Unassembled WGS sequence"/>
</dbReference>
<keyword evidence="1" id="KW-0175">Coiled coil</keyword>
<proteinExistence type="predicted"/>
<dbReference type="EMBL" id="CAJJDM010000023">
    <property type="protein sequence ID" value="CAD8056762.1"/>
    <property type="molecule type" value="Genomic_DNA"/>
</dbReference>
<feature type="coiled-coil region" evidence="1">
    <location>
        <begin position="152"/>
        <end position="200"/>
    </location>
</feature>
<sequence>MNLITILNYQKQLQKNKQEINKKKLKNQKQQIKCNNQIDINLQNIDLYKYQISQKIEEHKFLEIPPKNLQSQQIVYVSTTTQTDYIEDNENEIPEIEICKLKHSYEKLLKLEELKKIYKDCIEINQIDAIEQIKQSDFEIKRLMHELDQLPQIDYRQDLKQQQQELETLKNHYSALQKEHEELQQKNTMLLCNLKEKLNQKNH</sequence>
<organism evidence="2 3">
    <name type="scientific">Paramecium primaurelia</name>
    <dbReference type="NCBI Taxonomy" id="5886"/>
    <lineage>
        <taxon>Eukaryota</taxon>
        <taxon>Sar</taxon>
        <taxon>Alveolata</taxon>
        <taxon>Ciliophora</taxon>
        <taxon>Intramacronucleata</taxon>
        <taxon>Oligohymenophorea</taxon>
        <taxon>Peniculida</taxon>
        <taxon>Parameciidae</taxon>
        <taxon>Paramecium</taxon>
    </lineage>
</organism>
<keyword evidence="3" id="KW-1185">Reference proteome</keyword>
<gene>
    <name evidence="2" type="ORF">PPRIM_AZ9-3.1.T0250042</name>
</gene>
<name>A0A8S1KTV6_PARPR</name>
<accession>A0A8S1KTV6</accession>
<reference evidence="2" key="1">
    <citation type="submission" date="2021-01" db="EMBL/GenBank/DDBJ databases">
        <authorList>
            <consortium name="Genoscope - CEA"/>
            <person name="William W."/>
        </authorList>
    </citation>
    <scope>NUCLEOTIDE SEQUENCE</scope>
</reference>
<protein>
    <submittedName>
        <fullName evidence="2">Uncharacterized protein</fullName>
    </submittedName>
</protein>
<comment type="caution">
    <text evidence="2">The sequence shown here is derived from an EMBL/GenBank/DDBJ whole genome shotgun (WGS) entry which is preliminary data.</text>
</comment>
<feature type="coiled-coil region" evidence="1">
    <location>
        <begin position="6"/>
        <end position="35"/>
    </location>
</feature>
<evidence type="ECO:0000313" key="3">
    <source>
        <dbReference type="Proteomes" id="UP000688137"/>
    </source>
</evidence>
<dbReference type="AlphaFoldDB" id="A0A8S1KTV6"/>